<evidence type="ECO:0000313" key="2">
    <source>
        <dbReference type="Proteomes" id="UP000179243"/>
    </source>
</evidence>
<gene>
    <name evidence="1" type="ORF">A2519_09680</name>
</gene>
<accession>A0A1F7F7X1</accession>
<dbReference type="AlphaFoldDB" id="A0A1F7F7X1"/>
<comment type="caution">
    <text evidence="1">The sequence shown here is derived from an EMBL/GenBank/DDBJ whole genome shotgun (WGS) entry which is preliminary data.</text>
</comment>
<protein>
    <submittedName>
        <fullName evidence="1">Uncharacterized protein</fullName>
    </submittedName>
</protein>
<organism evidence="1 2">
    <name type="scientific">Candidatus Raymondbacteria bacterium RIFOXYD12_FULL_49_13</name>
    <dbReference type="NCBI Taxonomy" id="1817890"/>
    <lineage>
        <taxon>Bacteria</taxon>
        <taxon>Raymondiibacteriota</taxon>
    </lineage>
</organism>
<name>A0A1F7F7X1_UNCRA</name>
<reference evidence="1 2" key="1">
    <citation type="journal article" date="2016" name="Nat. Commun.">
        <title>Thousands of microbial genomes shed light on interconnected biogeochemical processes in an aquifer system.</title>
        <authorList>
            <person name="Anantharaman K."/>
            <person name="Brown C.T."/>
            <person name="Hug L.A."/>
            <person name="Sharon I."/>
            <person name="Castelle C.J."/>
            <person name="Probst A.J."/>
            <person name="Thomas B.C."/>
            <person name="Singh A."/>
            <person name="Wilkins M.J."/>
            <person name="Karaoz U."/>
            <person name="Brodie E.L."/>
            <person name="Williams K.H."/>
            <person name="Hubbard S.S."/>
            <person name="Banfield J.F."/>
        </authorList>
    </citation>
    <scope>NUCLEOTIDE SEQUENCE [LARGE SCALE GENOMIC DNA]</scope>
</reference>
<dbReference type="Proteomes" id="UP000179243">
    <property type="component" value="Unassembled WGS sequence"/>
</dbReference>
<evidence type="ECO:0000313" key="1">
    <source>
        <dbReference type="EMBL" id="OGK02723.1"/>
    </source>
</evidence>
<sequence>MKPPHKLWVEQVEAAEGIRVEWGLDKALGYLIGEKFLKHLKYSETEEKFRGEIKPFVQAIKDKYEPWELRHYFDSVKKVGTLGHTMTDEEYEGIMESDLFDDGETPTSQAEDMLRLSQARELLL</sequence>
<proteinExistence type="predicted"/>
<dbReference type="EMBL" id="MFYX01000103">
    <property type="protein sequence ID" value="OGK02723.1"/>
    <property type="molecule type" value="Genomic_DNA"/>
</dbReference>